<evidence type="ECO:0000256" key="2">
    <source>
        <dbReference type="ARBA" id="ARBA00022823"/>
    </source>
</evidence>
<dbReference type="SUPFAM" id="SSF51230">
    <property type="entry name" value="Single hybrid motif"/>
    <property type="match status" value="1"/>
</dbReference>
<evidence type="ECO:0000256" key="3">
    <source>
        <dbReference type="HAMAP-Rule" id="MF_00272"/>
    </source>
</evidence>
<dbReference type="Proteomes" id="UP000178187">
    <property type="component" value="Unassembled WGS sequence"/>
</dbReference>
<comment type="subunit">
    <text evidence="3">The glycine cleavage system is composed of four proteins: P, T, L and H.</text>
</comment>
<dbReference type="InterPro" id="IPR033753">
    <property type="entry name" value="GCV_H/Fam206"/>
</dbReference>
<dbReference type="InterPro" id="IPR003016">
    <property type="entry name" value="2-oxoA_DH_lipoyl-BS"/>
</dbReference>
<dbReference type="HAMAP" id="MF_00272">
    <property type="entry name" value="GcvH"/>
    <property type="match status" value="1"/>
</dbReference>
<feature type="domain" description="Lipoyl-binding" evidence="5">
    <location>
        <begin position="22"/>
        <end position="104"/>
    </location>
</feature>
<comment type="caution">
    <text evidence="6">The sequence shown here is derived from an EMBL/GenBank/DDBJ whole genome shotgun (WGS) entry which is preliminary data.</text>
</comment>
<dbReference type="InterPro" id="IPR011053">
    <property type="entry name" value="Single_hybrid_motif"/>
</dbReference>
<feature type="modified residue" description="N6-lipoyllysine" evidence="3 4">
    <location>
        <position position="63"/>
    </location>
</feature>
<organism evidence="6 7">
    <name type="scientific">Candidatus Danuiimicrobium aquiferis</name>
    <dbReference type="NCBI Taxonomy" id="1801832"/>
    <lineage>
        <taxon>Bacteria</taxon>
        <taxon>Pseudomonadati</taxon>
        <taxon>Candidatus Omnitrophota</taxon>
        <taxon>Candidatus Danuiimicrobium</taxon>
    </lineage>
</organism>
<protein>
    <recommendedName>
        <fullName evidence="3">Glycine cleavage system H protein</fullName>
    </recommendedName>
</protein>
<dbReference type="NCBIfam" id="TIGR00527">
    <property type="entry name" value="gcvH"/>
    <property type="match status" value="1"/>
</dbReference>
<proteinExistence type="inferred from homology"/>
<evidence type="ECO:0000259" key="5">
    <source>
        <dbReference type="PROSITE" id="PS50968"/>
    </source>
</evidence>
<dbReference type="GO" id="GO:0009249">
    <property type="term" value="P:protein lipoylation"/>
    <property type="evidence" value="ECO:0007669"/>
    <property type="project" value="TreeGrafter"/>
</dbReference>
<dbReference type="GO" id="GO:0005960">
    <property type="term" value="C:glycine cleavage complex"/>
    <property type="evidence" value="ECO:0007669"/>
    <property type="project" value="InterPro"/>
</dbReference>
<dbReference type="InterPro" id="IPR000089">
    <property type="entry name" value="Biotin_lipoyl"/>
</dbReference>
<dbReference type="Pfam" id="PF01597">
    <property type="entry name" value="GCV_H"/>
    <property type="match status" value="1"/>
</dbReference>
<gene>
    <name evidence="3" type="primary">gcvH</name>
    <name evidence="6" type="ORF">A3G33_11595</name>
</gene>
<dbReference type="PROSITE" id="PS50968">
    <property type="entry name" value="BIOTINYL_LIPOYL"/>
    <property type="match status" value="1"/>
</dbReference>
<dbReference type="GO" id="GO:0019464">
    <property type="term" value="P:glycine decarboxylation via glycine cleavage system"/>
    <property type="evidence" value="ECO:0007669"/>
    <property type="project" value="UniProtKB-UniRule"/>
</dbReference>
<sequence length="128" mass="14360">MNYPNELRYTKTHEWVRRDGNVIKVGITEYAQHEITDVVYVELPHVGNSIESGKPVCIVESVKAAFDIYAPMSGVIKAINTALESDPGLINRDPYGSAWLFELSPSNVEEWDSLMTSAQYEQVIKQGV</sequence>
<evidence type="ECO:0000313" key="7">
    <source>
        <dbReference type="Proteomes" id="UP000178187"/>
    </source>
</evidence>
<dbReference type="InterPro" id="IPR017453">
    <property type="entry name" value="GCV_H_sub"/>
</dbReference>
<dbReference type="NCBIfam" id="NF002270">
    <property type="entry name" value="PRK01202.1"/>
    <property type="match status" value="1"/>
</dbReference>
<name>A0A1G1KS42_9BACT</name>
<accession>A0A1G1KS42</accession>
<evidence type="ECO:0000313" key="6">
    <source>
        <dbReference type="EMBL" id="OGW95632.1"/>
    </source>
</evidence>
<comment type="function">
    <text evidence="3">The glycine cleavage system catalyzes the degradation of glycine. The H protein shuttles the methylamine group of glycine from the P protein to the T protein.</text>
</comment>
<dbReference type="CDD" id="cd06848">
    <property type="entry name" value="GCS_H"/>
    <property type="match status" value="1"/>
</dbReference>
<dbReference type="PANTHER" id="PTHR11715">
    <property type="entry name" value="GLYCINE CLEAVAGE SYSTEM H PROTEIN"/>
    <property type="match status" value="1"/>
</dbReference>
<comment type="similarity">
    <text evidence="1 3">Belongs to the GcvH family.</text>
</comment>
<dbReference type="EMBL" id="MHFR01000060">
    <property type="protein sequence ID" value="OGW95632.1"/>
    <property type="molecule type" value="Genomic_DNA"/>
</dbReference>
<reference evidence="6 7" key="1">
    <citation type="journal article" date="2016" name="Nat. Commun.">
        <title>Thousands of microbial genomes shed light on interconnected biogeochemical processes in an aquifer system.</title>
        <authorList>
            <person name="Anantharaman K."/>
            <person name="Brown C.T."/>
            <person name="Hug L.A."/>
            <person name="Sharon I."/>
            <person name="Castelle C.J."/>
            <person name="Probst A.J."/>
            <person name="Thomas B.C."/>
            <person name="Singh A."/>
            <person name="Wilkins M.J."/>
            <person name="Karaoz U."/>
            <person name="Brodie E.L."/>
            <person name="Williams K.H."/>
            <person name="Hubbard S.S."/>
            <person name="Banfield J.F."/>
        </authorList>
    </citation>
    <scope>NUCLEOTIDE SEQUENCE [LARGE SCALE GENOMIC DNA]</scope>
</reference>
<dbReference type="Gene3D" id="2.40.50.100">
    <property type="match status" value="1"/>
</dbReference>
<dbReference type="AlphaFoldDB" id="A0A1G1KS42"/>
<keyword evidence="2 3" id="KW-0450">Lipoyl</keyword>
<dbReference type="PROSITE" id="PS00189">
    <property type="entry name" value="LIPOYL"/>
    <property type="match status" value="1"/>
</dbReference>
<evidence type="ECO:0000256" key="4">
    <source>
        <dbReference type="PIRSR" id="PIRSR617453-50"/>
    </source>
</evidence>
<dbReference type="InterPro" id="IPR002930">
    <property type="entry name" value="GCV_H"/>
</dbReference>
<comment type="cofactor">
    <cofactor evidence="3">
        <name>(R)-lipoate</name>
        <dbReference type="ChEBI" id="CHEBI:83088"/>
    </cofactor>
    <text evidence="3">Binds 1 lipoyl cofactor covalently.</text>
</comment>
<evidence type="ECO:0000256" key="1">
    <source>
        <dbReference type="ARBA" id="ARBA00009249"/>
    </source>
</evidence>
<dbReference type="PANTHER" id="PTHR11715:SF3">
    <property type="entry name" value="GLYCINE CLEAVAGE SYSTEM H PROTEIN-RELATED"/>
    <property type="match status" value="1"/>
</dbReference>
<dbReference type="GO" id="GO:0005829">
    <property type="term" value="C:cytosol"/>
    <property type="evidence" value="ECO:0007669"/>
    <property type="project" value="TreeGrafter"/>
</dbReference>